<dbReference type="OrthoDB" id="4350157at2"/>
<evidence type="ECO:0000256" key="1">
    <source>
        <dbReference type="SAM" id="Coils"/>
    </source>
</evidence>
<reference evidence="2 3" key="1">
    <citation type="submission" date="2018-06" db="EMBL/GenBank/DDBJ databases">
        <authorList>
            <consortium name="Pathogen Informatics"/>
            <person name="Doyle S."/>
        </authorList>
    </citation>
    <scope>NUCLEOTIDE SEQUENCE [LARGE SCALE GENOMIC DNA]</scope>
    <source>
        <strain evidence="2 3">NCTC10821</strain>
    </source>
</reference>
<organism evidence="2 3">
    <name type="scientific">Mycolicibacterium tokaiense</name>
    <dbReference type="NCBI Taxonomy" id="39695"/>
    <lineage>
        <taxon>Bacteria</taxon>
        <taxon>Bacillati</taxon>
        <taxon>Actinomycetota</taxon>
        <taxon>Actinomycetes</taxon>
        <taxon>Mycobacteriales</taxon>
        <taxon>Mycobacteriaceae</taxon>
        <taxon>Mycolicibacterium</taxon>
    </lineage>
</organism>
<gene>
    <name evidence="2" type="ORF">NCTC10821_05865</name>
</gene>
<keyword evidence="3" id="KW-1185">Reference proteome</keyword>
<evidence type="ECO:0000313" key="3">
    <source>
        <dbReference type="Proteomes" id="UP000254978"/>
    </source>
</evidence>
<sequence length="313" mass="31171">MITLRSHAISLAAVFLALAIGVVLGSGLLSDTLLSGLREEKRDLHAQIDDLTDEKNALNEKLSAADDFDTQVAGRIVGSALADTSVVVFRTPDADPGDVDAVTRIIGQAGGSVTATLDLTQEFVDANSAEKLRTVVGSSVLPAGTQLSTTLVDQGSQAGDLLGIALLRPRDPAAPVVNDEQRETVLASLRETGFLSYPDGAIGAADAAVVVTGGGLGDDAGNQGATVARFAAALAPHGSGVVLAGRDGAASGTAAVAVVRSDPSLSGVVSTVDDIGAESGRITTVLSVQELAGGGPPGQYGVGQGAAAVTVAQ</sequence>
<keyword evidence="1" id="KW-0175">Coiled coil</keyword>
<feature type="coiled-coil region" evidence="1">
    <location>
        <begin position="34"/>
        <end position="68"/>
    </location>
</feature>
<name>A0A378TQ08_9MYCO</name>
<proteinExistence type="predicted"/>
<dbReference type="RefSeq" id="WP_115282071.1">
    <property type="nucleotide sequence ID" value="NZ_AP022600.1"/>
</dbReference>
<dbReference type="Proteomes" id="UP000254978">
    <property type="component" value="Unassembled WGS sequence"/>
</dbReference>
<dbReference type="InterPro" id="IPR021522">
    <property type="entry name" value="MctB"/>
</dbReference>
<dbReference type="GO" id="GO:0016020">
    <property type="term" value="C:membrane"/>
    <property type="evidence" value="ECO:0007669"/>
    <property type="project" value="InterPro"/>
</dbReference>
<accession>A0A378TQ08</accession>
<dbReference type="Pfam" id="PF11382">
    <property type="entry name" value="MctB"/>
    <property type="match status" value="1"/>
</dbReference>
<dbReference type="EMBL" id="UGQT01000001">
    <property type="protein sequence ID" value="STZ62297.1"/>
    <property type="molecule type" value="Genomic_DNA"/>
</dbReference>
<evidence type="ECO:0000313" key="2">
    <source>
        <dbReference type="EMBL" id="STZ62297.1"/>
    </source>
</evidence>
<dbReference type="GO" id="GO:0055070">
    <property type="term" value="P:copper ion homeostasis"/>
    <property type="evidence" value="ECO:0007669"/>
    <property type="project" value="InterPro"/>
</dbReference>
<dbReference type="AlphaFoldDB" id="A0A378TQ08"/>
<protein>
    <submittedName>
        <fullName evidence="2">Channel-forming protein</fullName>
    </submittedName>
</protein>